<comment type="caution">
    <text evidence="4">The sequence shown here is derived from an EMBL/GenBank/DDBJ whole genome shotgun (WGS) entry which is preliminary data.</text>
</comment>
<proteinExistence type="inferred from homology"/>
<dbReference type="NCBIfam" id="TIGR00369">
    <property type="entry name" value="unchar_dom_1"/>
    <property type="match status" value="1"/>
</dbReference>
<dbReference type="PANTHER" id="PTHR21660:SF1">
    <property type="entry name" value="ACYL-COENZYME A THIOESTERASE 13"/>
    <property type="match status" value="1"/>
</dbReference>
<evidence type="ECO:0000313" key="4">
    <source>
        <dbReference type="EMBL" id="GAA5161752.1"/>
    </source>
</evidence>
<protein>
    <submittedName>
        <fullName evidence="4">PaaI family thioesterase</fullName>
    </submittedName>
</protein>
<dbReference type="SUPFAM" id="SSF54637">
    <property type="entry name" value="Thioesterase/thiol ester dehydrase-isomerase"/>
    <property type="match status" value="1"/>
</dbReference>
<dbReference type="Proteomes" id="UP001428817">
    <property type="component" value="Unassembled WGS sequence"/>
</dbReference>
<dbReference type="Gene3D" id="3.10.129.10">
    <property type="entry name" value="Hotdog Thioesterase"/>
    <property type="match status" value="1"/>
</dbReference>
<evidence type="ECO:0000256" key="1">
    <source>
        <dbReference type="ARBA" id="ARBA00008324"/>
    </source>
</evidence>
<keyword evidence="5" id="KW-1185">Reference proteome</keyword>
<sequence length="143" mass="14968">MSAPDAASQPPEGFARHSRSSPFVDLIGPLYSRGRGLDLRLALRIDSRHLNGTGTVHGGVLATLADLAIGYAVASSTDPPTPLTTSSMTVNLSGTARPGDVITTRSRLQHQGSRVVLAHCELMVGERTVAQASAVFVPGRRPS</sequence>
<keyword evidence="2" id="KW-0378">Hydrolase</keyword>
<evidence type="ECO:0000256" key="2">
    <source>
        <dbReference type="ARBA" id="ARBA00022801"/>
    </source>
</evidence>
<comment type="similarity">
    <text evidence="1">Belongs to the thioesterase PaaI family.</text>
</comment>
<dbReference type="InterPro" id="IPR029069">
    <property type="entry name" value="HotDog_dom_sf"/>
</dbReference>
<feature type="domain" description="Thioesterase" evidence="3">
    <location>
        <begin position="54"/>
        <end position="129"/>
    </location>
</feature>
<dbReference type="InterPro" id="IPR039298">
    <property type="entry name" value="ACOT13"/>
</dbReference>
<evidence type="ECO:0000259" key="3">
    <source>
        <dbReference type="Pfam" id="PF03061"/>
    </source>
</evidence>
<dbReference type="CDD" id="cd03443">
    <property type="entry name" value="PaaI_thioesterase"/>
    <property type="match status" value="1"/>
</dbReference>
<gene>
    <name evidence="4" type="ORF">GCM10023321_46460</name>
</gene>
<dbReference type="PANTHER" id="PTHR21660">
    <property type="entry name" value="THIOESTERASE SUPERFAMILY MEMBER-RELATED"/>
    <property type="match status" value="1"/>
</dbReference>
<dbReference type="Pfam" id="PF03061">
    <property type="entry name" value="4HBT"/>
    <property type="match status" value="1"/>
</dbReference>
<dbReference type="InterPro" id="IPR003736">
    <property type="entry name" value="PAAI_dom"/>
</dbReference>
<dbReference type="RefSeq" id="WP_185060136.1">
    <property type="nucleotide sequence ID" value="NZ_BAABJP010000024.1"/>
</dbReference>
<organism evidence="4 5">
    <name type="scientific">Pseudonocardia eucalypti</name>
    <dbReference type="NCBI Taxonomy" id="648755"/>
    <lineage>
        <taxon>Bacteria</taxon>
        <taxon>Bacillati</taxon>
        <taxon>Actinomycetota</taxon>
        <taxon>Actinomycetes</taxon>
        <taxon>Pseudonocardiales</taxon>
        <taxon>Pseudonocardiaceae</taxon>
        <taxon>Pseudonocardia</taxon>
    </lineage>
</organism>
<evidence type="ECO:0000313" key="5">
    <source>
        <dbReference type="Proteomes" id="UP001428817"/>
    </source>
</evidence>
<name>A0ABP9QGW5_9PSEU</name>
<accession>A0ABP9QGW5</accession>
<dbReference type="EMBL" id="BAABJP010000024">
    <property type="protein sequence ID" value="GAA5161752.1"/>
    <property type="molecule type" value="Genomic_DNA"/>
</dbReference>
<dbReference type="InterPro" id="IPR006683">
    <property type="entry name" value="Thioestr_dom"/>
</dbReference>
<reference evidence="5" key="1">
    <citation type="journal article" date="2019" name="Int. J. Syst. Evol. Microbiol.">
        <title>The Global Catalogue of Microorganisms (GCM) 10K type strain sequencing project: providing services to taxonomists for standard genome sequencing and annotation.</title>
        <authorList>
            <consortium name="The Broad Institute Genomics Platform"/>
            <consortium name="The Broad Institute Genome Sequencing Center for Infectious Disease"/>
            <person name="Wu L."/>
            <person name="Ma J."/>
        </authorList>
    </citation>
    <scope>NUCLEOTIDE SEQUENCE [LARGE SCALE GENOMIC DNA]</scope>
    <source>
        <strain evidence="5">JCM 18303</strain>
    </source>
</reference>